<protein>
    <submittedName>
        <fullName evidence="1">Uncharacterized protein</fullName>
    </submittedName>
</protein>
<name>A0A8I1MI90_9BACI</name>
<dbReference type="RefSeq" id="WP_206783128.1">
    <property type="nucleotide sequence ID" value="NZ_CP060274.1"/>
</dbReference>
<reference evidence="1" key="1">
    <citation type="submission" date="2020-12" db="EMBL/GenBank/DDBJ databases">
        <title>PHA producing bacteria isolated from mangrove.</title>
        <authorList>
            <person name="Zheng W."/>
            <person name="Yu S."/>
            <person name="Huang Y."/>
        </authorList>
    </citation>
    <scope>NUCLEOTIDE SEQUENCE</scope>
    <source>
        <strain evidence="1">GN22-4</strain>
    </source>
</reference>
<sequence length="174" mass="19997">MTASLVLPLKGGFFVPNYKTKENSLITKEKDLEVDDTLNFSKTQKKVITMISHNNNFEKFTELYYALKPEEKSNIQDLIYDSEVTWKGRVIDKTTNSLFLLSTDIDYDGENYLAVLQDKKKLLPLMFLADMKDPNMIKSIKEGSIVKVKGKVVNEGDRKLQKHWGLIDSEVLEN</sequence>
<proteinExistence type="predicted"/>
<organism evidence="1 2">
    <name type="scientific">Priestia flexa</name>
    <dbReference type="NCBI Taxonomy" id="86664"/>
    <lineage>
        <taxon>Bacteria</taxon>
        <taxon>Bacillati</taxon>
        <taxon>Bacillota</taxon>
        <taxon>Bacilli</taxon>
        <taxon>Bacillales</taxon>
        <taxon>Bacillaceae</taxon>
        <taxon>Priestia</taxon>
    </lineage>
</organism>
<dbReference type="Proteomes" id="UP000664578">
    <property type="component" value="Unassembled WGS sequence"/>
</dbReference>
<gene>
    <name evidence="1" type="ORF">JF537_19165</name>
</gene>
<accession>A0A8I1MI90</accession>
<evidence type="ECO:0000313" key="2">
    <source>
        <dbReference type="Proteomes" id="UP000664578"/>
    </source>
</evidence>
<dbReference type="AlphaFoldDB" id="A0A8I1MI90"/>
<comment type="caution">
    <text evidence="1">The sequence shown here is derived from an EMBL/GenBank/DDBJ whole genome shotgun (WGS) entry which is preliminary data.</text>
</comment>
<dbReference type="EMBL" id="JAEMWV010000012">
    <property type="protein sequence ID" value="MBN8253677.1"/>
    <property type="molecule type" value="Genomic_DNA"/>
</dbReference>
<evidence type="ECO:0000313" key="1">
    <source>
        <dbReference type="EMBL" id="MBN8253677.1"/>
    </source>
</evidence>